<reference evidence="4 5" key="1">
    <citation type="submission" date="2020-09" db="EMBL/GenBank/DDBJ databases">
        <title>De no assembly of potato wild relative species, Solanum commersonii.</title>
        <authorList>
            <person name="Cho K."/>
        </authorList>
    </citation>
    <scope>NUCLEOTIDE SEQUENCE [LARGE SCALE GENOMIC DNA]</scope>
    <source>
        <strain evidence="4">LZ3.2</strain>
        <tissue evidence="4">Leaf</tissue>
    </source>
</reference>
<protein>
    <recommendedName>
        <fullName evidence="6">Pentatricopeptide repeat-containing protein</fullName>
    </recommendedName>
</protein>
<dbReference type="Pfam" id="PF01535">
    <property type="entry name" value="PPR"/>
    <property type="match status" value="3"/>
</dbReference>
<keyword evidence="5" id="KW-1185">Reference proteome</keyword>
<evidence type="ECO:0000256" key="2">
    <source>
        <dbReference type="ARBA" id="ARBA00022737"/>
    </source>
</evidence>
<feature type="repeat" description="PPR" evidence="3">
    <location>
        <begin position="248"/>
        <end position="282"/>
    </location>
</feature>
<accession>A0A9J5XQ56</accession>
<name>A0A9J5XQ56_SOLCO</name>
<proteinExistence type="inferred from homology"/>
<dbReference type="EMBL" id="JACXVP010000008">
    <property type="protein sequence ID" value="KAG5589118.1"/>
    <property type="molecule type" value="Genomic_DNA"/>
</dbReference>
<dbReference type="InterPro" id="IPR011990">
    <property type="entry name" value="TPR-like_helical_dom_sf"/>
</dbReference>
<feature type="repeat" description="PPR" evidence="3">
    <location>
        <begin position="178"/>
        <end position="212"/>
    </location>
</feature>
<feature type="repeat" description="PPR" evidence="3">
    <location>
        <begin position="388"/>
        <end position="422"/>
    </location>
</feature>
<dbReference type="Pfam" id="PF13041">
    <property type="entry name" value="PPR_2"/>
    <property type="match status" value="3"/>
</dbReference>
<organism evidence="4 5">
    <name type="scientific">Solanum commersonii</name>
    <name type="common">Commerson's wild potato</name>
    <name type="synonym">Commerson's nightshade</name>
    <dbReference type="NCBI Taxonomy" id="4109"/>
    <lineage>
        <taxon>Eukaryota</taxon>
        <taxon>Viridiplantae</taxon>
        <taxon>Streptophyta</taxon>
        <taxon>Embryophyta</taxon>
        <taxon>Tracheophyta</taxon>
        <taxon>Spermatophyta</taxon>
        <taxon>Magnoliopsida</taxon>
        <taxon>eudicotyledons</taxon>
        <taxon>Gunneridae</taxon>
        <taxon>Pentapetalae</taxon>
        <taxon>asterids</taxon>
        <taxon>lamiids</taxon>
        <taxon>Solanales</taxon>
        <taxon>Solanaceae</taxon>
        <taxon>Solanoideae</taxon>
        <taxon>Solaneae</taxon>
        <taxon>Solanum</taxon>
    </lineage>
</organism>
<evidence type="ECO:0000313" key="4">
    <source>
        <dbReference type="EMBL" id="KAG5589118.1"/>
    </source>
</evidence>
<dbReference type="NCBIfam" id="TIGR00756">
    <property type="entry name" value="PPR"/>
    <property type="match status" value="6"/>
</dbReference>
<comment type="caution">
    <text evidence="4">The sequence shown here is derived from an EMBL/GenBank/DDBJ whole genome shotgun (WGS) entry which is preliminary data.</text>
</comment>
<feature type="repeat" description="PPR" evidence="3">
    <location>
        <begin position="353"/>
        <end position="387"/>
    </location>
</feature>
<feature type="repeat" description="PPR" evidence="3">
    <location>
        <begin position="423"/>
        <end position="457"/>
    </location>
</feature>
<feature type="repeat" description="PPR" evidence="3">
    <location>
        <begin position="283"/>
        <end position="317"/>
    </location>
</feature>
<dbReference type="Proteomes" id="UP000824120">
    <property type="component" value="Chromosome 8"/>
</dbReference>
<evidence type="ECO:0000256" key="3">
    <source>
        <dbReference type="PROSITE-ProRule" id="PRU00708"/>
    </source>
</evidence>
<dbReference type="Gene3D" id="1.25.40.10">
    <property type="entry name" value="Tetratricopeptide repeat domain"/>
    <property type="match status" value="4"/>
</dbReference>
<comment type="similarity">
    <text evidence="1">Belongs to the PPR family. P subfamily.</text>
</comment>
<gene>
    <name evidence="4" type="ORF">H5410_039632</name>
</gene>
<dbReference type="InterPro" id="IPR002885">
    <property type="entry name" value="PPR_rpt"/>
</dbReference>
<sequence length="632" mass="71754">MGFQKFLKSIPKPTASDRTSLLPLAVRTIDSSMCTTNNLTPVAQNQLNQLMETHLKPSFTAKDFLSFLKNRVHYHPILTNLDFYLFNYAASVDSFRHDHTTFEWMVRTLATTHRLQFLTTLLQFISSNPCPCADGIFSCPKTEPIFRFAINAYCKTGRFDDALLAFDTMRRLIDGKPDVAVCNIIIHGFVKFKHFSKALEFYHRMIGDRLKPDVITFNTLISGYCKNLQLGLALQMFKEMKTHGCAPNVVSFNTLIKWFLLDGKIEEGIGMAYEMTEMGWEISAVTCEILVDGLCRKGMVLKACDLLVDFSRKGVLPRTFDYFGLVERLCGEGNVARAMELVHELWRNGNSPSLIACTTLIEGLRRTRKIDEAYVIMEKMLQECMLPDSVTFNCLLSDMCEAGRAKEANKMRLLGLNKGLDPDTVTYNILVLGFKREGKKKESEALVEEMLDMGFIPDIATYNRLINGQAKSKRFDMGAVKKYYMCLSCNDGGHPFGSLEAVQKYMKAKIRCKLHYGDGVDDEEEELEEFYDYSSRYLIRLLGDPPLHHIYRERNILANRLACMASATNLGSENTTFRNPPSQLLDILLDDQVGRMHTRQIASTSVQATGEWRSNHNRPGDVNGIKFCTKCS</sequence>
<dbReference type="OrthoDB" id="185373at2759"/>
<feature type="repeat" description="PPR" evidence="3">
    <location>
        <begin position="213"/>
        <end position="247"/>
    </location>
</feature>
<evidence type="ECO:0000256" key="1">
    <source>
        <dbReference type="ARBA" id="ARBA00007626"/>
    </source>
</evidence>
<evidence type="ECO:0000313" key="5">
    <source>
        <dbReference type="Proteomes" id="UP000824120"/>
    </source>
</evidence>
<keyword evidence="2" id="KW-0677">Repeat</keyword>
<evidence type="ECO:0008006" key="6">
    <source>
        <dbReference type="Google" id="ProtNLM"/>
    </source>
</evidence>
<dbReference type="AlphaFoldDB" id="A0A9J5XQ56"/>
<dbReference type="PANTHER" id="PTHR47941">
    <property type="entry name" value="PENTATRICOPEPTIDE REPEAT-CONTAINING PROTEIN 3, MITOCHONDRIAL"/>
    <property type="match status" value="1"/>
</dbReference>
<dbReference type="PROSITE" id="PS51375">
    <property type="entry name" value="PPR"/>
    <property type="match status" value="7"/>
</dbReference>